<protein>
    <recommendedName>
        <fullName evidence="3">DUF1292 domain-containing protein</fullName>
    </recommendedName>
</protein>
<dbReference type="AlphaFoldDB" id="E6TRY3"/>
<dbReference type="KEGG" id="bco:Bcell_2379"/>
<dbReference type="STRING" id="649639.Bcell_2379"/>
<evidence type="ECO:0000313" key="2">
    <source>
        <dbReference type="Proteomes" id="UP000001401"/>
    </source>
</evidence>
<dbReference type="eggNOG" id="ENOG5034BFK">
    <property type="taxonomic scope" value="Bacteria"/>
</dbReference>
<name>E6TRY3_EVAC2</name>
<dbReference type="Pfam" id="PF06949">
    <property type="entry name" value="DUF1292"/>
    <property type="match status" value="1"/>
</dbReference>
<sequence>MDFENIRDQITIEDDKGNHKDFNVEALFEMDGQSYALITGDYEALLMRIEEDTHAQYLVGITDPTEREAILEAYEIAVEASPAEKNNE</sequence>
<proteinExistence type="predicted"/>
<dbReference type="OrthoDB" id="2382047at2"/>
<dbReference type="Proteomes" id="UP000001401">
    <property type="component" value="Chromosome"/>
</dbReference>
<dbReference type="EMBL" id="CP002394">
    <property type="protein sequence ID" value="ADU30637.1"/>
    <property type="molecule type" value="Genomic_DNA"/>
</dbReference>
<gene>
    <name evidence="1" type="ordered locus">Bcell_2379</name>
</gene>
<dbReference type="InterPro" id="IPR009711">
    <property type="entry name" value="UPF0473"/>
</dbReference>
<reference evidence="1" key="1">
    <citation type="submission" date="2010-12" db="EMBL/GenBank/DDBJ databases">
        <title>Complete sequence of Bacillus cellulosilyticus DSM 2522.</title>
        <authorList>
            <consortium name="US DOE Joint Genome Institute"/>
            <person name="Lucas S."/>
            <person name="Copeland A."/>
            <person name="Lapidus A."/>
            <person name="Cheng J.-F."/>
            <person name="Bruce D."/>
            <person name="Goodwin L."/>
            <person name="Pitluck S."/>
            <person name="Chertkov O."/>
            <person name="Detter J.C."/>
            <person name="Han C."/>
            <person name="Tapia R."/>
            <person name="Land M."/>
            <person name="Hauser L."/>
            <person name="Jeffries C."/>
            <person name="Kyrpides N."/>
            <person name="Ivanova N."/>
            <person name="Mikhailova N."/>
            <person name="Brumm P."/>
            <person name="Mead D."/>
            <person name="Woyke T."/>
        </authorList>
    </citation>
    <scope>NUCLEOTIDE SEQUENCE [LARGE SCALE GENOMIC DNA]</scope>
    <source>
        <strain evidence="1">DSM 2522</strain>
    </source>
</reference>
<dbReference type="HOGENOM" id="CLU_190462_0_0_9"/>
<evidence type="ECO:0000313" key="1">
    <source>
        <dbReference type="EMBL" id="ADU30637.1"/>
    </source>
</evidence>
<organism evidence="1 2">
    <name type="scientific">Evansella cellulosilytica (strain ATCC 21833 / DSM 2522 / FERM P-1141 / JCM 9156 / N-4)</name>
    <name type="common">Bacillus cellulosilyticus</name>
    <dbReference type="NCBI Taxonomy" id="649639"/>
    <lineage>
        <taxon>Bacteria</taxon>
        <taxon>Bacillati</taxon>
        <taxon>Bacillota</taxon>
        <taxon>Bacilli</taxon>
        <taxon>Bacillales</taxon>
        <taxon>Bacillaceae</taxon>
        <taxon>Evansella</taxon>
    </lineage>
</organism>
<accession>E6TRY3</accession>
<evidence type="ECO:0008006" key="3">
    <source>
        <dbReference type="Google" id="ProtNLM"/>
    </source>
</evidence>
<keyword evidence="2" id="KW-1185">Reference proteome</keyword>
<dbReference type="RefSeq" id="WP_013488972.1">
    <property type="nucleotide sequence ID" value="NC_014829.1"/>
</dbReference>